<dbReference type="Pfam" id="PF08388">
    <property type="entry name" value="GIIM"/>
    <property type="match status" value="1"/>
</dbReference>
<keyword evidence="2" id="KW-0695">RNA-directed DNA polymerase</keyword>
<proteinExistence type="predicted"/>
<name>A0A956NI80_UNCEI</name>
<dbReference type="InterPro" id="IPR013597">
    <property type="entry name" value="Mat_intron_G2"/>
</dbReference>
<accession>A0A956NI80</accession>
<keyword evidence="2" id="KW-0548">Nucleotidyltransferase</keyword>
<sequence length="94" mass="11520">VNDWCRRNRHRSLKEQQESLNRKLRGHFGYYGITGNSKALGNFVWSVRRIWRKWLDRRSQRSRMWWPRFARLLERYPLIKARAVHSTLLIKASP</sequence>
<reference evidence="2" key="2">
    <citation type="journal article" date="2021" name="Microbiome">
        <title>Successional dynamics and alternative stable states in a saline activated sludge microbial community over 9 years.</title>
        <authorList>
            <person name="Wang Y."/>
            <person name="Ye J."/>
            <person name="Ju F."/>
            <person name="Liu L."/>
            <person name="Boyd J.A."/>
            <person name="Deng Y."/>
            <person name="Parks D.H."/>
            <person name="Jiang X."/>
            <person name="Yin X."/>
            <person name="Woodcroft B.J."/>
            <person name="Tyson G.W."/>
            <person name="Hugenholtz P."/>
            <person name="Polz M.F."/>
            <person name="Zhang T."/>
        </authorList>
    </citation>
    <scope>NUCLEOTIDE SEQUENCE</scope>
    <source>
        <strain evidence="2">HKST-UBA02</strain>
    </source>
</reference>
<keyword evidence="2" id="KW-0808">Transferase</keyword>
<dbReference type="AlphaFoldDB" id="A0A956NI80"/>
<reference evidence="2" key="1">
    <citation type="submission" date="2020-04" db="EMBL/GenBank/DDBJ databases">
        <authorList>
            <person name="Zhang T."/>
        </authorList>
    </citation>
    <scope>NUCLEOTIDE SEQUENCE</scope>
    <source>
        <strain evidence="2">HKST-UBA02</strain>
    </source>
</reference>
<evidence type="ECO:0000313" key="2">
    <source>
        <dbReference type="EMBL" id="MCA9759902.1"/>
    </source>
</evidence>
<protein>
    <submittedName>
        <fullName evidence="2">Group II intron reverse transcriptase/maturase</fullName>
    </submittedName>
</protein>
<dbReference type="EMBL" id="JAGQHS010000606">
    <property type="protein sequence ID" value="MCA9759902.1"/>
    <property type="molecule type" value="Genomic_DNA"/>
</dbReference>
<dbReference type="GO" id="GO:0003964">
    <property type="term" value="F:RNA-directed DNA polymerase activity"/>
    <property type="evidence" value="ECO:0007669"/>
    <property type="project" value="UniProtKB-KW"/>
</dbReference>
<feature type="non-terminal residue" evidence="2">
    <location>
        <position position="1"/>
    </location>
</feature>
<gene>
    <name evidence="2" type="ORF">KDA27_29160</name>
</gene>
<organism evidence="2 3">
    <name type="scientific">Eiseniibacteriota bacterium</name>
    <dbReference type="NCBI Taxonomy" id="2212470"/>
    <lineage>
        <taxon>Bacteria</taxon>
        <taxon>Candidatus Eiseniibacteriota</taxon>
    </lineage>
</organism>
<evidence type="ECO:0000313" key="3">
    <source>
        <dbReference type="Proteomes" id="UP000739538"/>
    </source>
</evidence>
<feature type="domain" description="Group II intron maturase-specific" evidence="1">
    <location>
        <begin position="2"/>
        <end position="66"/>
    </location>
</feature>
<dbReference type="Proteomes" id="UP000739538">
    <property type="component" value="Unassembled WGS sequence"/>
</dbReference>
<comment type="caution">
    <text evidence="2">The sequence shown here is derived from an EMBL/GenBank/DDBJ whole genome shotgun (WGS) entry which is preliminary data.</text>
</comment>
<evidence type="ECO:0000259" key="1">
    <source>
        <dbReference type="Pfam" id="PF08388"/>
    </source>
</evidence>